<comment type="similarity">
    <text evidence="1">Belongs to the type-I restriction system S methylase family.</text>
</comment>
<evidence type="ECO:0000256" key="1">
    <source>
        <dbReference type="ARBA" id="ARBA00010923"/>
    </source>
</evidence>
<dbReference type="Gene3D" id="3.90.220.20">
    <property type="entry name" value="DNA methylase specificity domains"/>
    <property type="match status" value="1"/>
</dbReference>
<proteinExistence type="inferred from homology"/>
<dbReference type="AlphaFoldDB" id="A0A0R1WN12"/>
<feature type="domain" description="Type I restriction modification DNA specificity" evidence="4">
    <location>
        <begin position="39"/>
        <end position="147"/>
    </location>
</feature>
<keyword evidence="2" id="KW-0680">Restriction system</keyword>
<dbReference type="Proteomes" id="UP000051054">
    <property type="component" value="Unassembled WGS sequence"/>
</dbReference>
<sequence length="187" mass="21365">MLEKQTGIGLITSGVNQSLNRKYQEKYTNVDLEEDLYRGYVGKKIEFQERHEVNAGDVIINVMNNRAAVVSDVTKGLGMAQNFIKIVVDNKNVYSWYLCYKLNESDEVARQFLANSDGNVVRRMRPSTLKSLKVSFPDFDEQVKIGDAYRHMLMMVHQEKLRIEEIQASTLQVLKQVDEKKAGVSNG</sequence>
<evidence type="ECO:0000259" key="4">
    <source>
        <dbReference type="Pfam" id="PF01420"/>
    </source>
</evidence>
<dbReference type="STRING" id="1423755.FC40_GL000283"/>
<dbReference type="EMBL" id="AZGD01000061">
    <property type="protein sequence ID" value="KRM19304.1"/>
    <property type="molecule type" value="Genomic_DNA"/>
</dbReference>
<evidence type="ECO:0000313" key="6">
    <source>
        <dbReference type="Proteomes" id="UP000051054"/>
    </source>
</evidence>
<dbReference type="RefSeq" id="WP_025022942.1">
    <property type="nucleotide sequence ID" value="NZ_AZGD01000061.1"/>
</dbReference>
<reference evidence="5 6" key="1">
    <citation type="journal article" date="2015" name="Genome Announc.">
        <title>Expanding the biotechnology potential of lactobacilli through comparative genomics of 213 strains and associated genera.</title>
        <authorList>
            <person name="Sun Z."/>
            <person name="Harris H.M."/>
            <person name="McCann A."/>
            <person name="Guo C."/>
            <person name="Argimon S."/>
            <person name="Zhang W."/>
            <person name="Yang X."/>
            <person name="Jeffery I.B."/>
            <person name="Cooney J.C."/>
            <person name="Kagawa T.F."/>
            <person name="Liu W."/>
            <person name="Song Y."/>
            <person name="Salvetti E."/>
            <person name="Wrobel A."/>
            <person name="Rasinkangas P."/>
            <person name="Parkhill J."/>
            <person name="Rea M.C."/>
            <person name="O'Sullivan O."/>
            <person name="Ritari J."/>
            <person name="Douillard F.P."/>
            <person name="Paul Ross R."/>
            <person name="Yang R."/>
            <person name="Briner A.E."/>
            <person name="Felis G.E."/>
            <person name="de Vos W.M."/>
            <person name="Barrangou R."/>
            <person name="Klaenhammer T.R."/>
            <person name="Caufield P.W."/>
            <person name="Cui Y."/>
            <person name="Zhang H."/>
            <person name="O'Toole P.W."/>
        </authorList>
    </citation>
    <scope>NUCLEOTIDE SEQUENCE [LARGE SCALE GENOMIC DNA]</scope>
    <source>
        <strain evidence="5 6">DSM 18933</strain>
    </source>
</reference>
<dbReference type="eggNOG" id="COG0732">
    <property type="taxonomic scope" value="Bacteria"/>
</dbReference>
<dbReference type="GO" id="GO:0003677">
    <property type="term" value="F:DNA binding"/>
    <property type="evidence" value="ECO:0007669"/>
    <property type="project" value="UniProtKB-KW"/>
</dbReference>
<accession>A0A0R1WN12</accession>
<evidence type="ECO:0000313" key="5">
    <source>
        <dbReference type="EMBL" id="KRM19304.1"/>
    </source>
</evidence>
<evidence type="ECO:0000256" key="3">
    <source>
        <dbReference type="ARBA" id="ARBA00023125"/>
    </source>
</evidence>
<evidence type="ECO:0000256" key="2">
    <source>
        <dbReference type="ARBA" id="ARBA00022747"/>
    </source>
</evidence>
<name>A0A0R1WN12_9LACO</name>
<dbReference type="OrthoDB" id="5679005at2"/>
<dbReference type="InterPro" id="IPR044946">
    <property type="entry name" value="Restrct_endonuc_typeI_TRD_sf"/>
</dbReference>
<dbReference type="SUPFAM" id="SSF116734">
    <property type="entry name" value="DNA methylase specificity domain"/>
    <property type="match status" value="1"/>
</dbReference>
<keyword evidence="3" id="KW-0238">DNA-binding</keyword>
<protein>
    <recommendedName>
        <fullName evidence="4">Type I restriction modification DNA specificity domain-containing protein</fullName>
    </recommendedName>
</protein>
<dbReference type="PATRIC" id="fig|1423755.3.peg.305"/>
<dbReference type="Pfam" id="PF01420">
    <property type="entry name" value="Methylase_S"/>
    <property type="match status" value="1"/>
</dbReference>
<gene>
    <name evidence="5" type="ORF">FC40_GL000283</name>
</gene>
<organism evidence="5 6">
    <name type="scientific">Ligilactobacillus hayakitensis DSM 18933 = JCM 14209</name>
    <dbReference type="NCBI Taxonomy" id="1423755"/>
    <lineage>
        <taxon>Bacteria</taxon>
        <taxon>Bacillati</taxon>
        <taxon>Bacillota</taxon>
        <taxon>Bacilli</taxon>
        <taxon>Lactobacillales</taxon>
        <taxon>Lactobacillaceae</taxon>
        <taxon>Ligilactobacillus</taxon>
    </lineage>
</organism>
<dbReference type="InterPro" id="IPR000055">
    <property type="entry name" value="Restrct_endonuc_typeI_TRD"/>
</dbReference>
<keyword evidence="6" id="KW-1185">Reference proteome</keyword>
<dbReference type="GO" id="GO:0009307">
    <property type="term" value="P:DNA restriction-modification system"/>
    <property type="evidence" value="ECO:0007669"/>
    <property type="project" value="UniProtKB-KW"/>
</dbReference>
<comment type="caution">
    <text evidence="5">The sequence shown here is derived from an EMBL/GenBank/DDBJ whole genome shotgun (WGS) entry which is preliminary data.</text>
</comment>